<dbReference type="InterPro" id="IPR022134">
    <property type="entry name" value="DUF3667"/>
</dbReference>
<sequence length="398" mass="44039">MTSESAQPATATEAPTAPPATARATKACANCGAPMHGPFCYACGQPEKGMIRHLASVLADAADTIFNVDSRIFRSIFPLYFQPGYLTTEYFVGRRTRYVTPFRLFFFLCVISFFAIQASLNVGDFHFNLGDDEGSIDHAQNEADLQKRTQKALEGIESAKSAPNMPASAQAGLQKAIDAVRRKSDKRLAYLKASDEAKAKGLTPPPDPNDDETLSFDGKPWDPVAHPVRVAWLPVFANTKLNEAIGHAKDNIIAAKRDPRHLVAGVFSVLPQTLFALMPLFAVLLKIAYLFKRRLYMEHLMVALHSHAFICLSLLLVAIAQLLLGWAATDAQWLLSPLRLARGLIWTWIPIYLLLMQKRVYKQGWFMTTLKYGFVGFCYVMMLAWGLAAALVVSLAIT</sequence>
<comment type="caution">
    <text evidence="2">The sequence shown here is derived from an EMBL/GenBank/DDBJ whole genome shotgun (WGS) entry which is preliminary data.</text>
</comment>
<gene>
    <name evidence="2" type="ORF">GCM10009105_38170</name>
</gene>
<evidence type="ECO:0000313" key="2">
    <source>
        <dbReference type="EMBL" id="GAA0725026.1"/>
    </source>
</evidence>
<keyword evidence="3" id="KW-1185">Reference proteome</keyword>
<reference evidence="2 3" key="1">
    <citation type="journal article" date="2019" name="Int. J. Syst. Evol. Microbiol.">
        <title>The Global Catalogue of Microorganisms (GCM) 10K type strain sequencing project: providing services to taxonomists for standard genome sequencing and annotation.</title>
        <authorList>
            <consortium name="The Broad Institute Genomics Platform"/>
            <consortium name="The Broad Institute Genome Sequencing Center for Infectious Disease"/>
            <person name="Wu L."/>
            <person name="Ma J."/>
        </authorList>
    </citation>
    <scope>NUCLEOTIDE SEQUENCE [LARGE SCALE GENOMIC DNA]</scope>
    <source>
        <strain evidence="2 3">JCM 15421</strain>
    </source>
</reference>
<feature type="transmembrane region" description="Helical" evidence="1">
    <location>
        <begin position="376"/>
        <end position="397"/>
    </location>
</feature>
<evidence type="ECO:0000313" key="3">
    <source>
        <dbReference type="Proteomes" id="UP001501523"/>
    </source>
</evidence>
<protein>
    <submittedName>
        <fullName evidence="2">DUF3667 domain-containing protein</fullName>
    </submittedName>
</protein>
<feature type="transmembrane region" description="Helical" evidence="1">
    <location>
        <begin position="269"/>
        <end position="291"/>
    </location>
</feature>
<dbReference type="Pfam" id="PF12412">
    <property type="entry name" value="DUF3667"/>
    <property type="match status" value="1"/>
</dbReference>
<proteinExistence type="predicted"/>
<evidence type="ECO:0000256" key="1">
    <source>
        <dbReference type="SAM" id="Phobius"/>
    </source>
</evidence>
<dbReference type="EMBL" id="BAAAEU010000032">
    <property type="protein sequence ID" value="GAA0725026.1"/>
    <property type="molecule type" value="Genomic_DNA"/>
</dbReference>
<keyword evidence="1" id="KW-0812">Transmembrane</keyword>
<dbReference type="Proteomes" id="UP001501523">
    <property type="component" value="Unassembled WGS sequence"/>
</dbReference>
<accession>A0ABN1J0H8</accession>
<name>A0ABN1J0H8_9GAMM</name>
<keyword evidence="1" id="KW-1133">Transmembrane helix</keyword>
<feature type="transmembrane region" description="Helical" evidence="1">
    <location>
        <begin position="334"/>
        <end position="355"/>
    </location>
</feature>
<dbReference type="RefSeq" id="WP_343794204.1">
    <property type="nucleotide sequence ID" value="NZ_BAAAEU010000032.1"/>
</dbReference>
<feature type="transmembrane region" description="Helical" evidence="1">
    <location>
        <begin position="303"/>
        <end position="328"/>
    </location>
</feature>
<keyword evidence="1" id="KW-0472">Membrane</keyword>
<organism evidence="2 3">
    <name type="scientific">Dokdonella soli</name>
    <dbReference type="NCBI Taxonomy" id="529810"/>
    <lineage>
        <taxon>Bacteria</taxon>
        <taxon>Pseudomonadati</taxon>
        <taxon>Pseudomonadota</taxon>
        <taxon>Gammaproteobacteria</taxon>
        <taxon>Lysobacterales</taxon>
        <taxon>Rhodanobacteraceae</taxon>
        <taxon>Dokdonella</taxon>
    </lineage>
</organism>
<feature type="transmembrane region" description="Helical" evidence="1">
    <location>
        <begin position="104"/>
        <end position="122"/>
    </location>
</feature>